<geneLocation type="plasmid" evidence="1 2">
    <name>unnamed3</name>
</geneLocation>
<dbReference type="InterPro" id="IPR010642">
    <property type="entry name" value="Invasion_prot_B"/>
</dbReference>
<dbReference type="InterPro" id="IPR038696">
    <property type="entry name" value="IalB_sf"/>
</dbReference>
<reference evidence="1 2" key="1">
    <citation type="submission" date="2018-07" db="EMBL/GenBank/DDBJ databases">
        <title>Rhizobium leguminosarum strain:ATCC 14479 Genome sequencing and assembly.</title>
        <authorList>
            <person name="Chakraborty R."/>
        </authorList>
    </citation>
    <scope>NUCLEOTIDE SEQUENCE [LARGE SCALE GENOMIC DNA]</scope>
    <source>
        <strain evidence="1 2">ATCC 14479</strain>
        <plasmid evidence="2">Plasmid unnamed3</plasmid>
    </source>
</reference>
<dbReference type="AlphaFoldDB" id="A0A2Z4YU84"/>
<proteinExistence type="predicted"/>
<dbReference type="EMBL" id="CP030763">
    <property type="protein sequence ID" value="AXA44148.1"/>
    <property type="molecule type" value="Genomic_DNA"/>
</dbReference>
<dbReference type="Gene3D" id="2.60.40.1880">
    <property type="entry name" value="Invasion associated locus B (IalB) protein"/>
    <property type="match status" value="1"/>
</dbReference>
<name>A0A2Z4YU84_RHILE</name>
<organism evidence="1 2">
    <name type="scientific">Rhizobium leguminosarum</name>
    <dbReference type="NCBI Taxonomy" id="384"/>
    <lineage>
        <taxon>Bacteria</taxon>
        <taxon>Pseudomonadati</taxon>
        <taxon>Pseudomonadota</taxon>
        <taxon>Alphaproteobacteria</taxon>
        <taxon>Hyphomicrobiales</taxon>
        <taxon>Rhizobiaceae</taxon>
        <taxon>Rhizobium/Agrobacterium group</taxon>
        <taxon>Rhizobium</taxon>
    </lineage>
</organism>
<sequence>MESGYNRAGSLAPSAAAPIEQLLLGADGIKEKYDDWGVECAIVDIGKQCAAGQFHEDPKSGVAVFAIQVYPSEELGTRVLIRMPLGLKLSEGVRLELDTQPSEQHADIATCLPEGCVVLLIMSDRTVDIMKAAQLLTVSATSFASGGTLTFRISLKGLSRSLERLGELQ</sequence>
<accession>A0A2Z4YU84</accession>
<evidence type="ECO:0000313" key="2">
    <source>
        <dbReference type="Proteomes" id="UP000251166"/>
    </source>
</evidence>
<evidence type="ECO:0000313" key="1">
    <source>
        <dbReference type="EMBL" id="AXA44148.1"/>
    </source>
</evidence>
<dbReference type="Proteomes" id="UP000251166">
    <property type="component" value="Plasmid unnamed3"/>
</dbReference>
<dbReference type="Pfam" id="PF06776">
    <property type="entry name" value="IalB"/>
    <property type="match status" value="1"/>
</dbReference>
<gene>
    <name evidence="1" type="ORF">DLJ82_6177</name>
</gene>
<protein>
    <submittedName>
        <fullName evidence="1">Invasion associated locus B (IalB) family protein</fullName>
    </submittedName>
</protein>
<keyword evidence="1" id="KW-0614">Plasmid</keyword>